<evidence type="ECO:0000313" key="2">
    <source>
        <dbReference type="Proteomes" id="UP001143856"/>
    </source>
</evidence>
<evidence type="ECO:0000313" key="1">
    <source>
        <dbReference type="EMBL" id="KAJ2982296.1"/>
    </source>
</evidence>
<reference evidence="1" key="1">
    <citation type="submission" date="2022-10" db="EMBL/GenBank/DDBJ databases">
        <title>Genome Sequence of Xylaria curta.</title>
        <authorList>
            <person name="Buettner E."/>
        </authorList>
    </citation>
    <scope>NUCLEOTIDE SEQUENCE</scope>
    <source>
        <strain evidence="1">Babe10</strain>
    </source>
</reference>
<accession>A0ACC1NUQ8</accession>
<comment type="caution">
    <text evidence="1">The sequence shown here is derived from an EMBL/GenBank/DDBJ whole genome shotgun (WGS) entry which is preliminary data.</text>
</comment>
<organism evidence="1 2">
    <name type="scientific">Xylaria curta</name>
    <dbReference type="NCBI Taxonomy" id="42375"/>
    <lineage>
        <taxon>Eukaryota</taxon>
        <taxon>Fungi</taxon>
        <taxon>Dikarya</taxon>
        <taxon>Ascomycota</taxon>
        <taxon>Pezizomycotina</taxon>
        <taxon>Sordariomycetes</taxon>
        <taxon>Xylariomycetidae</taxon>
        <taxon>Xylariales</taxon>
        <taxon>Xylariaceae</taxon>
        <taxon>Xylaria</taxon>
    </lineage>
</organism>
<name>A0ACC1NUQ8_9PEZI</name>
<dbReference type="EMBL" id="JAPDGR010001471">
    <property type="protein sequence ID" value="KAJ2982296.1"/>
    <property type="molecule type" value="Genomic_DNA"/>
</dbReference>
<gene>
    <name evidence="1" type="ORF">NUW58_g6474</name>
</gene>
<proteinExistence type="predicted"/>
<sequence>MEEQPDVEILIHIGAPSRAVDDARYRSLAGAYIAYQPAETVHFYAQSSHESSTRSQDSWHMPAIDDGESSIMLVDDRIGVFQSLQASFGSVVDNADSPRIRTHGMSNHAIPQQTPTSATRASWKTPPSTVQDSHPINHNDFASLTTPTRVLENYLQHFEPPSGSSRQDSQSTRFDASHERISQSESCQFSPKNPVPCTQQLIPCTPYIRVAEPPLDRREESEYKSNRWPQPQQPGTTVIAASDDNVIEETTFLLSSSQPSAHARADSEPPPKLRRLDLVTSPHGLARASSDIGPQSLPGHQAPVTVKFLSNHEFTYESLEIRPPEPPTSEPHIEPQDLITRGLRSLGHDVDIPSRFRPKEQTRELRPYERGHWLVDCSSWGPRLKHDAWAFLANYVGTGIAGWGVWCKRDPDFKELRAYCWGSVAAHIYYVLWLSSQRKIVFTGSSWIDAEGARVIVMSSRDLSRR</sequence>
<keyword evidence="2" id="KW-1185">Reference proteome</keyword>
<protein>
    <submittedName>
        <fullName evidence="1">Uncharacterized protein</fullName>
    </submittedName>
</protein>
<dbReference type="Proteomes" id="UP001143856">
    <property type="component" value="Unassembled WGS sequence"/>
</dbReference>